<dbReference type="EMBL" id="CP030941">
    <property type="protein sequence ID" value="UUP18907.1"/>
    <property type="molecule type" value="Genomic_DNA"/>
</dbReference>
<organism evidence="1 2">
    <name type="scientific">Nitratireductor thuwali</name>
    <dbReference type="NCBI Taxonomy" id="2267699"/>
    <lineage>
        <taxon>Bacteria</taxon>
        <taxon>Pseudomonadati</taxon>
        <taxon>Pseudomonadota</taxon>
        <taxon>Alphaproteobacteria</taxon>
        <taxon>Hyphomicrobiales</taxon>
        <taxon>Phyllobacteriaceae</taxon>
        <taxon>Nitratireductor</taxon>
    </lineage>
</organism>
<dbReference type="InterPro" id="IPR006944">
    <property type="entry name" value="Phage/GTA_portal"/>
</dbReference>
<dbReference type="Pfam" id="PF04860">
    <property type="entry name" value="Phage_portal"/>
    <property type="match status" value="1"/>
</dbReference>
<reference evidence="1 2" key="1">
    <citation type="submission" date="2018-07" db="EMBL/GenBank/DDBJ databases">
        <title>Genome sequence of Nitratireductor thuwali#1536.</title>
        <authorList>
            <person name="Michoud G."/>
            <person name="Merlino G."/>
            <person name="Sefrji F.O."/>
            <person name="Daffonchio D."/>
        </authorList>
    </citation>
    <scope>NUCLEOTIDE SEQUENCE [LARGE SCALE GENOMIC DNA]</scope>
    <source>
        <strain evidence="2">Nit1536</strain>
    </source>
</reference>
<evidence type="ECO:0008006" key="3">
    <source>
        <dbReference type="Google" id="ProtNLM"/>
    </source>
</evidence>
<dbReference type="NCBIfam" id="TIGR01537">
    <property type="entry name" value="portal_HK97"/>
    <property type="match status" value="1"/>
</dbReference>
<keyword evidence="2" id="KW-1185">Reference proteome</keyword>
<dbReference type="InterPro" id="IPR006427">
    <property type="entry name" value="Portal_HK97"/>
</dbReference>
<accession>A0ABY5MM89</accession>
<dbReference type="Proteomes" id="UP001342418">
    <property type="component" value="Chromosome"/>
</dbReference>
<sequence>MALNWPWTWRPGGNGAPAERKQASMGGFVALHREAEAIWTRKDYASLAREGFMKNPAAHRGVRMIAEAAAAIPWLAYEDAAELRSHPLLDLLERPNQRQAGAGFMETLYGHLLLSGNAYVELVEAGAGARELHLLRPDRVTVLADAAGWPVALEHRAGNAKRRVSLEEDGNGLHLALFHPLDDHYGFAPLAAALMALDIHNAAGRWNKALLDNSARPSGALVYAPKEGGNLSDDQFDRLKVELEQGYSGATRAGRPLLLEGGLDWKAMSLSPKDMDFMQAKNGAARDIALALGVPPMLLGIPGDNTYANYQEANRAFYRLTVLPLVGRIAKELGGFLSHRFGEDLRLWFDLDQVEGLSAEREALWKRVGEADFLTDEEKREAVGYGVPGRG</sequence>
<gene>
    <name evidence="1" type="ORF">NTH_03393</name>
</gene>
<evidence type="ECO:0000313" key="1">
    <source>
        <dbReference type="EMBL" id="UUP18907.1"/>
    </source>
</evidence>
<protein>
    <recommendedName>
        <fullName evidence="3">Phage portal protein</fullName>
    </recommendedName>
</protein>
<name>A0ABY5MM89_9HYPH</name>
<proteinExistence type="predicted"/>
<evidence type="ECO:0000313" key="2">
    <source>
        <dbReference type="Proteomes" id="UP001342418"/>
    </source>
</evidence>